<accession>A0A060HCV3</accession>
<dbReference type="HOGENOM" id="CLU_128582_1_0_2"/>
<dbReference type="KEGG" id="nvn:NVIE_003720"/>
<evidence type="ECO:0000313" key="1">
    <source>
        <dbReference type="EMBL" id="AIC14564.1"/>
    </source>
</evidence>
<dbReference type="AlphaFoldDB" id="A0A060HCV3"/>
<sequence length="136" mass="15557">MRRYFTGEKMPGAVDDFCQRILEIDRGIRFAGIASSNGRLIGFAYRKGLKPLLTKEESEVSVLQSLMRMNMRTTFEPELGKTLYAYTLYGKVKRATIPIRESSKITHIFMVSFDLGVKHEPIILDHIIPRLDGLFS</sequence>
<proteinExistence type="predicted"/>
<reference evidence="1 2" key="1">
    <citation type="journal article" date="2014" name="Int. J. Syst. Evol. Microbiol.">
        <title>Nitrososphaera viennensis gen. nov., sp. nov., an aerobic and mesophilic, ammonia-oxidizing archaeon from soil and a member of the archaeal phylum Thaumarchaeota.</title>
        <authorList>
            <person name="Stieglmeier M."/>
            <person name="Klingl A."/>
            <person name="Alves R.J."/>
            <person name="Rittmann S.K."/>
            <person name="Melcher M."/>
            <person name="Leisch N."/>
            <person name="Schleper C."/>
        </authorList>
    </citation>
    <scope>NUCLEOTIDE SEQUENCE [LARGE SCALE GENOMIC DNA]</scope>
    <source>
        <strain evidence="1">EN76</strain>
    </source>
</reference>
<protein>
    <recommendedName>
        <fullName evidence="3">Roadblock/LAMTOR2 domain-containing protein</fullName>
    </recommendedName>
</protein>
<keyword evidence="2" id="KW-1185">Reference proteome</keyword>
<gene>
    <name evidence="1" type="ORF">NVIE_003720</name>
</gene>
<dbReference type="EMBL" id="CP007536">
    <property type="protein sequence ID" value="AIC14564.1"/>
    <property type="molecule type" value="Genomic_DNA"/>
</dbReference>
<evidence type="ECO:0000313" key="2">
    <source>
        <dbReference type="Proteomes" id="UP000027093"/>
    </source>
</evidence>
<dbReference type="STRING" id="926571.NVIE_003720"/>
<organism evidence="1 2">
    <name type="scientific">Nitrososphaera viennensis EN76</name>
    <dbReference type="NCBI Taxonomy" id="926571"/>
    <lineage>
        <taxon>Archaea</taxon>
        <taxon>Nitrososphaerota</taxon>
        <taxon>Nitrososphaeria</taxon>
        <taxon>Nitrososphaerales</taxon>
        <taxon>Nitrososphaeraceae</taxon>
        <taxon>Nitrososphaera</taxon>
    </lineage>
</organism>
<dbReference type="Proteomes" id="UP000027093">
    <property type="component" value="Chromosome"/>
</dbReference>
<evidence type="ECO:0008006" key="3">
    <source>
        <dbReference type="Google" id="ProtNLM"/>
    </source>
</evidence>
<name>A0A060HCV3_9ARCH</name>